<evidence type="ECO:0000313" key="9">
    <source>
        <dbReference type="EMBL" id="GKU96697.1"/>
    </source>
</evidence>
<dbReference type="Pfam" id="PF03106">
    <property type="entry name" value="WRKY"/>
    <property type="match status" value="1"/>
</dbReference>
<dbReference type="Gene3D" id="2.20.25.80">
    <property type="entry name" value="WRKY domain"/>
    <property type="match status" value="1"/>
</dbReference>
<feature type="domain" description="WRKY" evidence="8">
    <location>
        <begin position="112"/>
        <end position="175"/>
    </location>
</feature>
<dbReference type="Proteomes" id="UP001054252">
    <property type="component" value="Unassembled WGS sequence"/>
</dbReference>
<evidence type="ECO:0000256" key="1">
    <source>
        <dbReference type="ARBA" id="ARBA00004123"/>
    </source>
</evidence>
<dbReference type="FunFam" id="2.20.25.80:FF:000009">
    <property type="entry name" value="WRKY transcription factor 53"/>
    <property type="match status" value="1"/>
</dbReference>
<dbReference type="PROSITE" id="PS50811">
    <property type="entry name" value="WRKY"/>
    <property type="match status" value="1"/>
</dbReference>
<dbReference type="PANTHER" id="PTHR32096:SF133">
    <property type="entry name" value="WRKY TRANSCRIPTION FACTOR 41-RELATED"/>
    <property type="match status" value="1"/>
</dbReference>
<organism evidence="9 10">
    <name type="scientific">Rubroshorea leprosula</name>
    <dbReference type="NCBI Taxonomy" id="152421"/>
    <lineage>
        <taxon>Eukaryota</taxon>
        <taxon>Viridiplantae</taxon>
        <taxon>Streptophyta</taxon>
        <taxon>Embryophyta</taxon>
        <taxon>Tracheophyta</taxon>
        <taxon>Spermatophyta</taxon>
        <taxon>Magnoliopsida</taxon>
        <taxon>eudicotyledons</taxon>
        <taxon>Gunneridae</taxon>
        <taxon>Pentapetalae</taxon>
        <taxon>rosids</taxon>
        <taxon>malvids</taxon>
        <taxon>Malvales</taxon>
        <taxon>Dipterocarpaceae</taxon>
        <taxon>Rubroshorea</taxon>
    </lineage>
</organism>
<dbReference type="PANTHER" id="PTHR32096">
    <property type="entry name" value="WRKY TRANSCRIPTION FACTOR 30-RELATED-RELATED"/>
    <property type="match status" value="1"/>
</dbReference>
<evidence type="ECO:0000256" key="5">
    <source>
        <dbReference type="ARBA" id="ARBA00023242"/>
    </source>
</evidence>
<dbReference type="GO" id="GO:0042542">
    <property type="term" value="P:response to hydrogen peroxide"/>
    <property type="evidence" value="ECO:0007669"/>
    <property type="project" value="UniProtKB-ARBA"/>
</dbReference>
<dbReference type="EMBL" id="BPVZ01000010">
    <property type="protein sequence ID" value="GKU96697.1"/>
    <property type="molecule type" value="Genomic_DNA"/>
</dbReference>
<evidence type="ECO:0000313" key="10">
    <source>
        <dbReference type="Proteomes" id="UP001054252"/>
    </source>
</evidence>
<sequence length="332" mass="36603">MEKGMDWEQRCLLDVLTHGKDRAKQLQKHLTSSLSTQMGFVLVDDILGCYEKALSVLNSGALSETKSAVTMLESPPSVANSTDAASDQKEVSKKRKTMSTRTEYVKASAGTPQEVPLDDGYCWRKYGQKDILGSKHPRGYYRCTHRHSQGCLATKQVQKSDDDPTIFEVTYRGRHTCKQSSHLAAAVAAALPMEAESMEKPEQPEEAMLNFGTGLRVKTEELETKEEIFPSFPFPYSSNELEEGGSNIFPESMLENEIMASFPSAFVSPVSSESNYFSMSSCHVGSFGLGQTSESDLTEIISAPASVTNSPDLDFSVELDPNFSFDNLECFS</sequence>
<comment type="similarity">
    <text evidence="6">Belongs to the WRKY group III family.</text>
</comment>
<evidence type="ECO:0000256" key="2">
    <source>
        <dbReference type="ARBA" id="ARBA00023015"/>
    </source>
</evidence>
<dbReference type="SMART" id="SM00774">
    <property type="entry name" value="WRKY"/>
    <property type="match status" value="1"/>
</dbReference>
<gene>
    <name evidence="9" type="ORF">SLEP1_g9904</name>
</gene>
<protein>
    <recommendedName>
        <fullName evidence="8">WRKY domain-containing protein</fullName>
    </recommendedName>
</protein>
<dbReference type="GO" id="GO:0000976">
    <property type="term" value="F:transcription cis-regulatory region binding"/>
    <property type="evidence" value="ECO:0007669"/>
    <property type="project" value="TreeGrafter"/>
</dbReference>
<evidence type="ECO:0000256" key="4">
    <source>
        <dbReference type="ARBA" id="ARBA00023163"/>
    </source>
</evidence>
<evidence type="ECO:0000256" key="7">
    <source>
        <dbReference type="SAM" id="MobiDB-lite"/>
    </source>
</evidence>
<dbReference type="InterPro" id="IPR003657">
    <property type="entry name" value="WRKY_dom"/>
</dbReference>
<dbReference type="GO" id="GO:0003700">
    <property type="term" value="F:DNA-binding transcription factor activity"/>
    <property type="evidence" value="ECO:0007669"/>
    <property type="project" value="InterPro"/>
</dbReference>
<evidence type="ECO:0000259" key="8">
    <source>
        <dbReference type="PROSITE" id="PS50811"/>
    </source>
</evidence>
<keyword evidence="2" id="KW-0805">Transcription regulation</keyword>
<dbReference type="GO" id="GO:0005634">
    <property type="term" value="C:nucleus"/>
    <property type="evidence" value="ECO:0007669"/>
    <property type="project" value="UniProtKB-SubCell"/>
</dbReference>
<reference evidence="9 10" key="1">
    <citation type="journal article" date="2021" name="Commun. Biol.">
        <title>The genome of Shorea leprosula (Dipterocarpaceae) highlights the ecological relevance of drought in aseasonal tropical rainforests.</title>
        <authorList>
            <person name="Ng K.K.S."/>
            <person name="Kobayashi M.J."/>
            <person name="Fawcett J.A."/>
            <person name="Hatakeyama M."/>
            <person name="Paape T."/>
            <person name="Ng C.H."/>
            <person name="Ang C.C."/>
            <person name="Tnah L.H."/>
            <person name="Lee C.T."/>
            <person name="Nishiyama T."/>
            <person name="Sese J."/>
            <person name="O'Brien M.J."/>
            <person name="Copetti D."/>
            <person name="Mohd Noor M.I."/>
            <person name="Ong R.C."/>
            <person name="Putra M."/>
            <person name="Sireger I.Z."/>
            <person name="Indrioko S."/>
            <person name="Kosugi Y."/>
            <person name="Izuno A."/>
            <person name="Isagi Y."/>
            <person name="Lee S.L."/>
            <person name="Shimizu K.K."/>
        </authorList>
    </citation>
    <scope>NUCLEOTIDE SEQUENCE [LARGE SCALE GENOMIC DNA]</scope>
    <source>
        <strain evidence="9">214</strain>
    </source>
</reference>
<dbReference type="GO" id="GO:0010150">
    <property type="term" value="P:leaf senescence"/>
    <property type="evidence" value="ECO:0007669"/>
    <property type="project" value="UniProtKB-ARBA"/>
</dbReference>
<proteinExistence type="inferred from homology"/>
<dbReference type="SUPFAM" id="SSF118290">
    <property type="entry name" value="WRKY DNA-binding domain"/>
    <property type="match status" value="1"/>
</dbReference>
<comment type="caution">
    <text evidence="9">The sequence shown here is derived from an EMBL/GenBank/DDBJ whole genome shotgun (WGS) entry which is preliminary data.</text>
</comment>
<evidence type="ECO:0000256" key="6">
    <source>
        <dbReference type="ARBA" id="ARBA00060850"/>
    </source>
</evidence>
<comment type="subcellular location">
    <subcellularLocation>
        <location evidence="1">Nucleus</location>
    </subcellularLocation>
</comment>
<name>A0AAV5I6D3_9ROSI</name>
<keyword evidence="4" id="KW-0804">Transcription</keyword>
<evidence type="ECO:0000256" key="3">
    <source>
        <dbReference type="ARBA" id="ARBA00023125"/>
    </source>
</evidence>
<dbReference type="InterPro" id="IPR036576">
    <property type="entry name" value="WRKY_dom_sf"/>
</dbReference>
<feature type="region of interest" description="Disordered" evidence="7">
    <location>
        <begin position="73"/>
        <end position="97"/>
    </location>
</feature>
<keyword evidence="3" id="KW-0238">DNA-binding</keyword>
<dbReference type="GO" id="GO:0010193">
    <property type="term" value="P:response to ozone"/>
    <property type="evidence" value="ECO:0007669"/>
    <property type="project" value="UniProtKB-ARBA"/>
</dbReference>
<keyword evidence="10" id="KW-1185">Reference proteome</keyword>
<accession>A0AAV5I6D3</accession>
<dbReference type="InterPro" id="IPR044810">
    <property type="entry name" value="WRKY_plant"/>
</dbReference>
<dbReference type="GO" id="GO:0009751">
    <property type="term" value="P:response to salicylic acid"/>
    <property type="evidence" value="ECO:0007669"/>
    <property type="project" value="UniProtKB-ARBA"/>
</dbReference>
<keyword evidence="5" id="KW-0539">Nucleus</keyword>
<dbReference type="AlphaFoldDB" id="A0AAV5I6D3"/>